<feature type="chain" id="PRO_5004026476" description="Peptidase S8/S53 domain-containing protein" evidence="1">
    <location>
        <begin position="18"/>
        <end position="400"/>
    </location>
</feature>
<keyword evidence="1" id="KW-0732">Signal</keyword>
<dbReference type="KEGG" id="bsc:COCSADRAFT_357538"/>
<organism evidence="2 3">
    <name type="scientific">Cochliobolus sativus (strain ND90Pr / ATCC 201652)</name>
    <name type="common">Common root rot and spot blotch fungus</name>
    <name type="synonym">Bipolaris sorokiniana</name>
    <dbReference type="NCBI Taxonomy" id="665912"/>
    <lineage>
        <taxon>Eukaryota</taxon>
        <taxon>Fungi</taxon>
        <taxon>Dikarya</taxon>
        <taxon>Ascomycota</taxon>
        <taxon>Pezizomycotina</taxon>
        <taxon>Dothideomycetes</taxon>
        <taxon>Pleosporomycetidae</taxon>
        <taxon>Pleosporales</taxon>
        <taxon>Pleosporineae</taxon>
        <taxon>Pleosporaceae</taxon>
        <taxon>Bipolaris</taxon>
    </lineage>
</organism>
<evidence type="ECO:0008006" key="4">
    <source>
        <dbReference type="Google" id="ProtNLM"/>
    </source>
</evidence>
<dbReference type="GeneID" id="19138508"/>
<keyword evidence="3" id="KW-1185">Reference proteome</keyword>
<dbReference type="HOGENOM" id="CLU_033653_0_0_1"/>
<dbReference type="InterPro" id="IPR036852">
    <property type="entry name" value="Peptidase_S8/S53_dom_sf"/>
</dbReference>
<evidence type="ECO:0000256" key="1">
    <source>
        <dbReference type="SAM" id="SignalP"/>
    </source>
</evidence>
<accession>M2T6B7</accession>
<dbReference type="STRING" id="665912.M2T6B7"/>
<dbReference type="GO" id="GO:0004252">
    <property type="term" value="F:serine-type endopeptidase activity"/>
    <property type="evidence" value="ECO:0007669"/>
    <property type="project" value="InterPro"/>
</dbReference>
<dbReference type="OMA" id="KSNANER"/>
<dbReference type="Proteomes" id="UP000016934">
    <property type="component" value="Unassembled WGS sequence"/>
</dbReference>
<evidence type="ECO:0000313" key="2">
    <source>
        <dbReference type="EMBL" id="EMD64512.1"/>
    </source>
</evidence>
<proteinExistence type="predicted"/>
<sequence length="400" mass="42232">MGWKSYLLPLLLEAVAGSKQQQVVPGAFIVEFQETGLEIQDLDYDLFKGAAVLFKNEKSPDEHMSLLLLNPAIKNVWPKTLLSTPNLQVGGVGSPGSTGSSHLVARDFQGNQTYSPHVMTKVDKLHAKGITGNGVKIAIVDSDVALDGCLGPDCLIVSGHDFVGDAYNGSTTLFLMMIQWIAWDMDGKIAAYKVAGCIGLIDNSVIAAGLLRAQQEGAHIITLFLIFSDGWNESFLDVIAARIVAKGVIVTVAARNSGDQGLFYISGPDGGNGVAAIASYENTTADDCGPISGNTADLSGKVVLISLGYIEEHLQSALDLGAHYIMISTKSNANERNFNLELSPGFLGVGVISHTLGTKWLAALATGKVVTLDFTGIATSLVTREQSPNNSTGGLLLRAI</sequence>
<dbReference type="AlphaFoldDB" id="M2T6B7"/>
<reference evidence="3" key="2">
    <citation type="journal article" date="2013" name="PLoS Genet.">
        <title>Comparative genome structure, secondary metabolite, and effector coding capacity across Cochliobolus pathogens.</title>
        <authorList>
            <person name="Condon B.J."/>
            <person name="Leng Y."/>
            <person name="Wu D."/>
            <person name="Bushley K.E."/>
            <person name="Ohm R.A."/>
            <person name="Otillar R."/>
            <person name="Martin J."/>
            <person name="Schackwitz W."/>
            <person name="Grimwood J."/>
            <person name="MohdZainudin N."/>
            <person name="Xue C."/>
            <person name="Wang R."/>
            <person name="Manning V.A."/>
            <person name="Dhillon B."/>
            <person name="Tu Z.J."/>
            <person name="Steffenson B.J."/>
            <person name="Salamov A."/>
            <person name="Sun H."/>
            <person name="Lowry S."/>
            <person name="LaButti K."/>
            <person name="Han J."/>
            <person name="Copeland A."/>
            <person name="Lindquist E."/>
            <person name="Barry K."/>
            <person name="Schmutz J."/>
            <person name="Baker S.E."/>
            <person name="Ciuffetti L.M."/>
            <person name="Grigoriev I.V."/>
            <person name="Zhong S."/>
            <person name="Turgeon B.G."/>
        </authorList>
    </citation>
    <scope>NUCLEOTIDE SEQUENCE [LARGE SCALE GENOMIC DNA]</scope>
    <source>
        <strain evidence="3">ND90Pr / ATCC 201652</strain>
    </source>
</reference>
<reference evidence="2 3" key="1">
    <citation type="journal article" date="2012" name="PLoS Pathog.">
        <title>Diverse lifestyles and strategies of plant pathogenesis encoded in the genomes of eighteen Dothideomycetes fungi.</title>
        <authorList>
            <person name="Ohm R.A."/>
            <person name="Feau N."/>
            <person name="Henrissat B."/>
            <person name="Schoch C.L."/>
            <person name="Horwitz B.A."/>
            <person name="Barry K.W."/>
            <person name="Condon B.J."/>
            <person name="Copeland A.C."/>
            <person name="Dhillon B."/>
            <person name="Glaser F."/>
            <person name="Hesse C.N."/>
            <person name="Kosti I."/>
            <person name="LaButti K."/>
            <person name="Lindquist E.A."/>
            <person name="Lucas S."/>
            <person name="Salamov A.A."/>
            <person name="Bradshaw R.E."/>
            <person name="Ciuffetti L."/>
            <person name="Hamelin R.C."/>
            <person name="Kema G.H.J."/>
            <person name="Lawrence C."/>
            <person name="Scott J.A."/>
            <person name="Spatafora J.W."/>
            <person name="Turgeon B.G."/>
            <person name="de Wit P.J.G.M."/>
            <person name="Zhong S."/>
            <person name="Goodwin S.B."/>
            <person name="Grigoriev I.V."/>
        </authorList>
    </citation>
    <scope>NUCLEOTIDE SEQUENCE [LARGE SCALE GENOMIC DNA]</scope>
    <source>
        <strain evidence="3">ND90Pr / ATCC 201652</strain>
    </source>
</reference>
<gene>
    <name evidence="2" type="ORF">COCSADRAFT_357538</name>
</gene>
<protein>
    <recommendedName>
        <fullName evidence="4">Peptidase S8/S53 domain-containing protein</fullName>
    </recommendedName>
</protein>
<dbReference type="eggNOG" id="KOG4266">
    <property type="taxonomic scope" value="Eukaryota"/>
</dbReference>
<dbReference type="OrthoDB" id="10256524at2759"/>
<feature type="signal peptide" evidence="1">
    <location>
        <begin position="1"/>
        <end position="17"/>
    </location>
</feature>
<dbReference type="GO" id="GO:0006508">
    <property type="term" value="P:proteolysis"/>
    <property type="evidence" value="ECO:0007669"/>
    <property type="project" value="InterPro"/>
</dbReference>
<name>M2T6B7_COCSN</name>
<dbReference type="RefSeq" id="XP_007700272.1">
    <property type="nucleotide sequence ID" value="XM_007702082.1"/>
</dbReference>
<dbReference type="Gene3D" id="3.40.50.200">
    <property type="entry name" value="Peptidase S8/S53 domain"/>
    <property type="match status" value="1"/>
</dbReference>
<dbReference type="EMBL" id="KB445643">
    <property type="protein sequence ID" value="EMD64512.1"/>
    <property type="molecule type" value="Genomic_DNA"/>
</dbReference>
<evidence type="ECO:0000313" key="3">
    <source>
        <dbReference type="Proteomes" id="UP000016934"/>
    </source>
</evidence>
<dbReference type="SUPFAM" id="SSF52743">
    <property type="entry name" value="Subtilisin-like"/>
    <property type="match status" value="1"/>
</dbReference>